<gene>
    <name evidence="3" type="ORF">DU478_20375</name>
</gene>
<feature type="compositionally biased region" description="Basic and acidic residues" evidence="2">
    <location>
        <begin position="198"/>
        <end position="215"/>
    </location>
</feature>
<sequence>LQEREAALRTESETGKTEIDRLKGETARLNDAVRQARGKADTLDKTVAELNATLDEKNAKINDLQTQESELRARLAQNETALIRHNQSAEEARHQMSRLRDDLSEKTSLLADLETRHAREAARASELDAQVRALHDSKQAMSLQHTEEMRLKTAELTAAQEDLRTTEARLKGELAQQVDRLRDLENALSQTQSALAQRSHEADEMRHKSAESERLLEEKTAELETLRTTLQDTEERLCGELKTLRRQTEDHEALMSAKLQRKSEQVSSLEENLKARCRELADMTRILATKETALETERSTSEEALNRERKTREAAESKLNQLEKLHIEDRTRNAQLISERDQKIADLDKYLRTNTREIADVTRLLSDSEHALKVERARLEEMRLSAERAEYAILELQSSSSWRLTAPFRAISKRLRRKS</sequence>
<evidence type="ECO:0000256" key="2">
    <source>
        <dbReference type="SAM" id="MobiDB-lite"/>
    </source>
</evidence>
<proteinExistence type="predicted"/>
<organism evidence="3 4">
    <name type="scientific">Thalassococcus profundi</name>
    <dbReference type="NCBI Taxonomy" id="2282382"/>
    <lineage>
        <taxon>Bacteria</taxon>
        <taxon>Pseudomonadati</taxon>
        <taxon>Pseudomonadota</taxon>
        <taxon>Alphaproteobacteria</taxon>
        <taxon>Rhodobacterales</taxon>
        <taxon>Roseobacteraceae</taxon>
        <taxon>Thalassococcus</taxon>
    </lineage>
</organism>
<feature type="non-terminal residue" evidence="3">
    <location>
        <position position="1"/>
    </location>
</feature>
<name>A0A369TJP2_9RHOB</name>
<reference evidence="3 4" key="1">
    <citation type="submission" date="2018-07" db="EMBL/GenBank/DDBJ databases">
        <title>Thalassococcus profundi sp. nov., a marine bacterium isolated from deep seawater of Okinawa Trough.</title>
        <authorList>
            <person name="Yu M."/>
        </authorList>
    </citation>
    <scope>NUCLEOTIDE SEQUENCE [LARGE SCALE GENOMIC DNA]</scope>
    <source>
        <strain evidence="3 4">WRAS1</strain>
    </source>
</reference>
<dbReference type="Proteomes" id="UP000253977">
    <property type="component" value="Unassembled WGS sequence"/>
</dbReference>
<comment type="caution">
    <text evidence="3">The sequence shown here is derived from an EMBL/GenBank/DDBJ whole genome shotgun (WGS) entry which is preliminary data.</text>
</comment>
<evidence type="ECO:0000313" key="3">
    <source>
        <dbReference type="EMBL" id="RDD64357.1"/>
    </source>
</evidence>
<evidence type="ECO:0000313" key="4">
    <source>
        <dbReference type="Proteomes" id="UP000253977"/>
    </source>
</evidence>
<keyword evidence="4" id="KW-1185">Reference proteome</keyword>
<feature type="coiled-coil region" evidence="1">
    <location>
        <begin position="19"/>
        <end position="130"/>
    </location>
</feature>
<protein>
    <submittedName>
        <fullName evidence="3">Uncharacterized protein</fullName>
    </submittedName>
</protein>
<dbReference type="Gene3D" id="1.10.287.1490">
    <property type="match status" value="1"/>
</dbReference>
<keyword evidence="1" id="KW-0175">Coiled coil</keyword>
<dbReference type="EMBL" id="QPMK01000023">
    <property type="protein sequence ID" value="RDD64357.1"/>
    <property type="molecule type" value="Genomic_DNA"/>
</dbReference>
<dbReference type="OrthoDB" id="8688451at2"/>
<feature type="region of interest" description="Disordered" evidence="2">
    <location>
        <begin position="295"/>
        <end position="315"/>
    </location>
</feature>
<accession>A0A369TJP2</accession>
<dbReference type="RefSeq" id="WP_158545820.1">
    <property type="nucleotide sequence ID" value="NZ_QPMK01000023.1"/>
</dbReference>
<dbReference type="AlphaFoldDB" id="A0A369TJP2"/>
<feature type="region of interest" description="Disordered" evidence="2">
    <location>
        <begin position="190"/>
        <end position="215"/>
    </location>
</feature>
<evidence type="ECO:0000256" key="1">
    <source>
        <dbReference type="SAM" id="Coils"/>
    </source>
</evidence>